<evidence type="ECO:0000256" key="15">
    <source>
        <dbReference type="ARBA" id="ARBA00034104"/>
    </source>
</evidence>
<feature type="binding site" evidence="16">
    <location>
        <position position="437"/>
    </location>
    <ligand>
        <name>L-glutamate</name>
        <dbReference type="ChEBI" id="CHEBI:29985"/>
    </ligand>
</feature>
<dbReference type="GO" id="GO:0038023">
    <property type="term" value="F:signaling receptor activity"/>
    <property type="evidence" value="ECO:0007669"/>
    <property type="project" value="InterPro"/>
</dbReference>
<keyword evidence="12" id="KW-0628">Postsynaptic cell membrane</keyword>
<keyword evidence="5" id="KW-0732">Signal</keyword>
<dbReference type="AlphaFoldDB" id="A0AAQ4FCA2"/>
<dbReference type="FunFam" id="1.10.287.70:FF:000105">
    <property type="entry name" value="Eye-enriched kainate receptor, isoform A"/>
    <property type="match status" value="1"/>
</dbReference>
<comment type="similarity">
    <text evidence="1">Belongs to the glutamate-gated ion channel (TC 1.A.10.1) family.</text>
</comment>
<gene>
    <name evidence="22" type="ORF">V5799_008701</name>
</gene>
<dbReference type="InterPro" id="IPR015683">
    <property type="entry name" value="Ionotropic_Glu_rcpt"/>
</dbReference>
<dbReference type="PRINTS" id="PR00177">
    <property type="entry name" value="NMDARECEPTOR"/>
</dbReference>
<dbReference type="FunFam" id="3.40.190.10:FF:000024">
    <property type="entry name" value="Glutamate receptor, ionotropic, delta 1"/>
    <property type="match status" value="1"/>
</dbReference>
<dbReference type="FunFam" id="3.40.190.10:FF:000060">
    <property type="entry name" value="Glutamate receptor ionotropic, kainate 1"/>
    <property type="match status" value="1"/>
</dbReference>
<keyword evidence="11" id="KW-0325">Glycoprotein</keyword>
<keyword evidence="6 19" id="KW-1133">Transmembrane helix</keyword>
<evidence type="ECO:0000259" key="20">
    <source>
        <dbReference type="SMART" id="SM00079"/>
    </source>
</evidence>
<dbReference type="InterPro" id="IPR001828">
    <property type="entry name" value="ANF_lig-bd_rcpt"/>
</dbReference>
<comment type="caution">
    <text evidence="22">The sequence shown here is derived from an EMBL/GenBank/DDBJ whole genome shotgun (WGS) entry which is preliminary data.</text>
</comment>
<accession>A0AAQ4FCA2</accession>
<feature type="region of interest" description="Disordered" evidence="18">
    <location>
        <begin position="33"/>
        <end position="57"/>
    </location>
</feature>
<feature type="binding site" evidence="16">
    <location>
        <position position="442"/>
    </location>
    <ligand>
        <name>L-glutamate</name>
        <dbReference type="ChEBI" id="CHEBI:29985"/>
    </ligand>
</feature>
<evidence type="ECO:0000256" key="18">
    <source>
        <dbReference type="SAM" id="MobiDB-lite"/>
    </source>
</evidence>
<dbReference type="SUPFAM" id="SSF53822">
    <property type="entry name" value="Periplasmic binding protein-like I"/>
    <property type="match status" value="1"/>
</dbReference>
<dbReference type="InterPro" id="IPR001320">
    <property type="entry name" value="Iontro_rcpt_C"/>
</dbReference>
<feature type="domain" description="Ionotropic glutamate receptor L-glutamate and glycine-binding" evidence="21">
    <location>
        <begin position="361"/>
        <end position="426"/>
    </location>
</feature>
<evidence type="ECO:0000256" key="2">
    <source>
        <dbReference type="ARBA" id="ARBA00022448"/>
    </source>
</evidence>
<name>A0AAQ4FCA2_AMBAM</name>
<dbReference type="SMART" id="SM00918">
    <property type="entry name" value="Lig_chan-Glu_bd"/>
    <property type="match status" value="1"/>
</dbReference>
<dbReference type="SMART" id="SM00079">
    <property type="entry name" value="PBPe"/>
    <property type="match status" value="1"/>
</dbReference>
<evidence type="ECO:0000256" key="6">
    <source>
        <dbReference type="ARBA" id="ARBA00022989"/>
    </source>
</evidence>
<feature type="transmembrane region" description="Helical" evidence="19">
    <location>
        <begin position="470"/>
        <end position="496"/>
    </location>
</feature>
<keyword evidence="4 19" id="KW-0812">Transmembrane</keyword>
<evidence type="ECO:0000256" key="3">
    <source>
        <dbReference type="ARBA" id="ARBA00022475"/>
    </source>
</evidence>
<evidence type="ECO:0000256" key="17">
    <source>
        <dbReference type="PIRSR" id="PIRSR601508-2"/>
    </source>
</evidence>
<evidence type="ECO:0000256" key="4">
    <source>
        <dbReference type="ARBA" id="ARBA00022692"/>
    </source>
</evidence>
<keyword evidence="10" id="KW-0675">Receptor</keyword>
<dbReference type="EMBL" id="JARKHS020004094">
    <property type="protein sequence ID" value="KAK8784934.1"/>
    <property type="molecule type" value="Genomic_DNA"/>
</dbReference>
<reference evidence="22 23" key="1">
    <citation type="journal article" date="2023" name="Arcadia Sci">
        <title>De novo assembly of a long-read Amblyomma americanum tick genome.</title>
        <authorList>
            <person name="Chou S."/>
            <person name="Poskanzer K.E."/>
            <person name="Rollins M."/>
            <person name="Thuy-Boun P.S."/>
        </authorList>
    </citation>
    <scope>NUCLEOTIDE SEQUENCE [LARGE SCALE GENOMIC DNA]</scope>
    <source>
        <strain evidence="22">F_SG_1</strain>
        <tissue evidence="22">Salivary glands</tissue>
    </source>
</reference>
<feature type="site" description="Interaction with the cone snail toxin Con-ikot-ikot" evidence="17">
    <location>
        <position position="620"/>
    </location>
</feature>
<dbReference type="Pfam" id="PF10613">
    <property type="entry name" value="Lig_chan-Glu_bd"/>
    <property type="match status" value="1"/>
</dbReference>
<keyword evidence="7" id="KW-0770">Synapse</keyword>
<keyword evidence="2" id="KW-0813">Transport</keyword>
<evidence type="ECO:0000313" key="23">
    <source>
        <dbReference type="Proteomes" id="UP001321473"/>
    </source>
</evidence>
<evidence type="ECO:0000256" key="19">
    <source>
        <dbReference type="SAM" id="Phobius"/>
    </source>
</evidence>
<dbReference type="Gene3D" id="3.40.190.10">
    <property type="entry name" value="Periplasmic binding protein-like II"/>
    <property type="match status" value="2"/>
</dbReference>
<feature type="transmembrane region" description="Helical" evidence="19">
    <location>
        <begin position="563"/>
        <end position="585"/>
    </location>
</feature>
<feature type="transmembrane region" description="Helical" evidence="19">
    <location>
        <begin position="762"/>
        <end position="783"/>
    </location>
</feature>
<keyword evidence="13" id="KW-1071">Ligand-gated ion channel</keyword>
<evidence type="ECO:0000256" key="5">
    <source>
        <dbReference type="ARBA" id="ARBA00022729"/>
    </source>
</evidence>
<evidence type="ECO:0000256" key="16">
    <source>
        <dbReference type="PIRSR" id="PIRSR601508-1"/>
    </source>
</evidence>
<protein>
    <submittedName>
        <fullName evidence="22">Uncharacterized protein</fullName>
    </submittedName>
</protein>
<dbReference type="GO" id="GO:0045211">
    <property type="term" value="C:postsynaptic membrane"/>
    <property type="evidence" value="ECO:0007669"/>
    <property type="project" value="UniProtKB-SubCell"/>
</dbReference>
<organism evidence="22 23">
    <name type="scientific">Amblyomma americanum</name>
    <name type="common">Lone star tick</name>
    <dbReference type="NCBI Taxonomy" id="6943"/>
    <lineage>
        <taxon>Eukaryota</taxon>
        <taxon>Metazoa</taxon>
        <taxon>Ecdysozoa</taxon>
        <taxon>Arthropoda</taxon>
        <taxon>Chelicerata</taxon>
        <taxon>Arachnida</taxon>
        <taxon>Acari</taxon>
        <taxon>Parasitiformes</taxon>
        <taxon>Ixodida</taxon>
        <taxon>Ixodoidea</taxon>
        <taxon>Ixodidae</taxon>
        <taxon>Amblyomminae</taxon>
        <taxon>Amblyomma</taxon>
    </lineage>
</organism>
<keyword evidence="3" id="KW-1003">Cell membrane</keyword>
<feature type="binding site" evidence="16">
    <location>
        <position position="615"/>
    </location>
    <ligand>
        <name>L-glutamate</name>
        <dbReference type="ChEBI" id="CHEBI:29985"/>
    </ligand>
</feature>
<dbReference type="Gene3D" id="3.40.50.2300">
    <property type="match status" value="2"/>
</dbReference>
<feature type="site" description="Crucial to convey clamshell closure to channel opening" evidence="17">
    <location>
        <position position="593"/>
    </location>
</feature>
<evidence type="ECO:0000259" key="21">
    <source>
        <dbReference type="SMART" id="SM00918"/>
    </source>
</evidence>
<evidence type="ECO:0000256" key="1">
    <source>
        <dbReference type="ARBA" id="ARBA00008685"/>
    </source>
</evidence>
<dbReference type="SUPFAM" id="SSF53850">
    <property type="entry name" value="Periplasmic binding protein-like II"/>
    <property type="match status" value="1"/>
</dbReference>
<dbReference type="InterPro" id="IPR028082">
    <property type="entry name" value="Peripla_BP_I"/>
</dbReference>
<sequence>MGVMAIVGPSSGSGSAAVGAACKRSRVPHLVTRVPDGGFGEGSVDGGEDGGADSSSVSVRLSPRRVQLGSALKSFLELKGWTSFTVVYEDSLTLVRLRELLQLSGSSDVTFRLRQCSPGEELRKVFREVGRRGEAHIVLDAPTHRLREYLKQAQDVGMLTEYHNYVTTSVDLHTVDLRSFYSSRCNVTGFRLVATGELPAHLAQRQSKPDAVVDDSLELLSPRAKQIFSSIKSEAALAHDAVLSFARGLQTLSRSRNLEPRHDASCEPGRAPWSYGLSLATQIKAGTVSGLTGRVQFDTFGSRTNLSLSLVQLKETGLSVVGTWDDRHGVRFSKNQSETYEEVAHTLRNKTLRVVTIVSEPYVVLRKDSKMASTEEDRLDGFCVDILRQMALLLGFRFELRLVRDGTYGTVNGHGEWNGLMREVMDREADLAIGDLTITVARSHAVDFTQPFLHTGIGILYRRPLQESRLFYFLLPLSLDVWLCLLAAYMGAALVLHLAARMSPTEWCFPRHGPKCDCDRSSGSERPRNALGLGESLWYATSAVLFQNCETSPRAASTRIVAISWWVFSLIMVSFYTANMAAFLVNEKLQFPIENVHDLAAQSKIRYGCVASGSTESFFKESKLEPYERMWTVMSSNRDELLASSNAEGVERVRRGDYAFLMEAATIEYLTDRDCQLAQIGGPLDSKGYGFALPRASPYTAHLSEAILRLQETGVIARLKKHWWTGHCSQQREQEKGSAALSDAKDSSVEANALGVSNVGGIFLVLLGGLGVSSVCVILEFVWKTRPSSKAKKKAIESSCEVMELSKKESKTSLEVLSAAQQERSISVLPATTLQVDVVDSRDTPAQPRRPDVS</sequence>
<keyword evidence="9 19" id="KW-0472">Membrane</keyword>
<evidence type="ECO:0000256" key="12">
    <source>
        <dbReference type="ARBA" id="ARBA00023257"/>
    </source>
</evidence>
<feature type="binding site" evidence="16">
    <location>
        <position position="663"/>
    </location>
    <ligand>
        <name>L-glutamate</name>
        <dbReference type="ChEBI" id="CHEBI:29985"/>
    </ligand>
</feature>
<evidence type="ECO:0000256" key="7">
    <source>
        <dbReference type="ARBA" id="ARBA00023018"/>
    </source>
</evidence>
<dbReference type="PANTHER" id="PTHR18966">
    <property type="entry name" value="IONOTROPIC GLUTAMATE RECEPTOR"/>
    <property type="match status" value="1"/>
</dbReference>
<evidence type="ECO:0000256" key="8">
    <source>
        <dbReference type="ARBA" id="ARBA00023065"/>
    </source>
</evidence>
<dbReference type="InterPro" id="IPR001508">
    <property type="entry name" value="Iono_Glu_rcpt_met"/>
</dbReference>
<comment type="subcellular location">
    <subcellularLocation>
        <location evidence="15">Postsynaptic cell membrane</location>
        <topology evidence="15">Multi-pass membrane protein</topology>
    </subcellularLocation>
</comment>
<keyword evidence="23" id="KW-1185">Reference proteome</keyword>
<keyword evidence="8" id="KW-0406">Ion transport</keyword>
<dbReference type="GO" id="GO:0015276">
    <property type="term" value="F:ligand-gated monoatomic ion channel activity"/>
    <property type="evidence" value="ECO:0007669"/>
    <property type="project" value="InterPro"/>
</dbReference>
<evidence type="ECO:0000256" key="10">
    <source>
        <dbReference type="ARBA" id="ARBA00023170"/>
    </source>
</evidence>
<dbReference type="Proteomes" id="UP001321473">
    <property type="component" value="Unassembled WGS sequence"/>
</dbReference>
<keyword evidence="14" id="KW-0407">Ion channel</keyword>
<evidence type="ECO:0000256" key="14">
    <source>
        <dbReference type="ARBA" id="ARBA00023303"/>
    </source>
</evidence>
<dbReference type="Pfam" id="PF01094">
    <property type="entry name" value="ANF_receptor"/>
    <property type="match status" value="1"/>
</dbReference>
<evidence type="ECO:0000256" key="9">
    <source>
        <dbReference type="ARBA" id="ARBA00023136"/>
    </source>
</evidence>
<proteinExistence type="inferred from homology"/>
<feature type="binding site" evidence="16">
    <location>
        <position position="614"/>
    </location>
    <ligand>
        <name>L-glutamate</name>
        <dbReference type="ChEBI" id="CHEBI:29985"/>
    </ligand>
</feature>
<dbReference type="Gene3D" id="1.10.287.70">
    <property type="match status" value="1"/>
</dbReference>
<dbReference type="Pfam" id="PF00060">
    <property type="entry name" value="Lig_chan"/>
    <property type="match status" value="1"/>
</dbReference>
<evidence type="ECO:0000313" key="22">
    <source>
        <dbReference type="EMBL" id="KAK8784934.1"/>
    </source>
</evidence>
<evidence type="ECO:0000256" key="11">
    <source>
        <dbReference type="ARBA" id="ARBA00023180"/>
    </source>
</evidence>
<evidence type="ECO:0000256" key="13">
    <source>
        <dbReference type="ARBA" id="ARBA00023286"/>
    </source>
</evidence>
<feature type="domain" description="Ionotropic glutamate receptor C-terminal" evidence="20">
    <location>
        <begin position="351"/>
        <end position="726"/>
    </location>
</feature>
<dbReference type="InterPro" id="IPR019594">
    <property type="entry name" value="Glu/Gly-bd"/>
</dbReference>